<dbReference type="SUPFAM" id="SSF53448">
    <property type="entry name" value="Nucleotide-diphospho-sugar transferases"/>
    <property type="match status" value="1"/>
</dbReference>
<reference evidence="3 4" key="1">
    <citation type="submission" date="2013-07" db="EMBL/GenBank/DDBJ databases">
        <authorList>
            <person name="Weinstock G."/>
            <person name="Sodergren E."/>
            <person name="Wylie T."/>
            <person name="Fulton L."/>
            <person name="Fulton R."/>
            <person name="Fronick C."/>
            <person name="O'Laughlin M."/>
            <person name="Godfrey J."/>
            <person name="Miner T."/>
            <person name="Herter B."/>
            <person name="Appelbaum E."/>
            <person name="Cordes M."/>
            <person name="Lek S."/>
            <person name="Wollam A."/>
            <person name="Pepin K.H."/>
            <person name="Palsikar V.B."/>
            <person name="Mitreva M."/>
            <person name="Wilson R.K."/>
        </authorList>
    </citation>
    <scope>NUCLEOTIDE SEQUENCE [LARGE SCALE GENOMIC DNA]</scope>
    <source>
        <strain evidence="3 4">ATCC 14940</strain>
    </source>
</reference>
<dbReference type="Pfam" id="PF01128">
    <property type="entry name" value="IspD"/>
    <property type="match status" value="1"/>
</dbReference>
<dbReference type="GO" id="GO:0050518">
    <property type="term" value="F:2-C-methyl-D-erythritol 4-phosphate cytidylyltransferase activity"/>
    <property type="evidence" value="ECO:0007669"/>
    <property type="project" value="UniProtKB-ARBA"/>
</dbReference>
<comment type="caution">
    <text evidence="3">The sequence shown here is derived from an EMBL/GenBank/DDBJ whole genome shotgun (WGS) entry which is preliminary data.</text>
</comment>
<dbReference type="InterPro" id="IPR034683">
    <property type="entry name" value="IspD/TarI"/>
</dbReference>
<dbReference type="InterPro" id="IPR018294">
    <property type="entry name" value="ISPD_synthase_CS"/>
</dbReference>
<evidence type="ECO:0000313" key="3">
    <source>
        <dbReference type="EMBL" id="ERI77204.1"/>
    </source>
</evidence>
<name>A0ABC9TY97_CLOSY</name>
<dbReference type="EMBL" id="AWSU01000163">
    <property type="protein sequence ID" value="ERI77204.1"/>
    <property type="molecule type" value="Genomic_DNA"/>
</dbReference>
<proteinExistence type="predicted"/>
<dbReference type="Gene3D" id="3.90.550.10">
    <property type="entry name" value="Spore Coat Polysaccharide Biosynthesis Protein SpsA, Chain A"/>
    <property type="match status" value="1"/>
</dbReference>
<organism evidence="3 4">
    <name type="scientific">[Clostridium] symbiosum ATCC 14940</name>
    <dbReference type="NCBI Taxonomy" id="411472"/>
    <lineage>
        <taxon>Bacteria</taxon>
        <taxon>Bacillati</taxon>
        <taxon>Bacillota</taxon>
        <taxon>Clostridia</taxon>
        <taxon>Lachnospirales</taxon>
        <taxon>Lachnospiraceae</taxon>
        <taxon>Otoolea</taxon>
    </lineage>
</organism>
<keyword evidence="2 3" id="KW-0548">Nucleotidyltransferase</keyword>
<evidence type="ECO:0000313" key="4">
    <source>
        <dbReference type="Proteomes" id="UP000016491"/>
    </source>
</evidence>
<evidence type="ECO:0000256" key="2">
    <source>
        <dbReference type="ARBA" id="ARBA00022695"/>
    </source>
</evidence>
<protein>
    <submittedName>
        <fullName evidence="3">2-C-methyl-D-erythritol 4-phosphate cytidylyltransferase</fullName>
    </submittedName>
</protein>
<gene>
    <name evidence="3" type="ORF">CLOSYM_02174</name>
</gene>
<dbReference type="PANTHER" id="PTHR43015">
    <property type="entry name" value="D-RIBITOL-5-PHOSPHATE CYTIDYLYLTRANSFERASE"/>
    <property type="match status" value="1"/>
</dbReference>
<dbReference type="PANTHER" id="PTHR43015:SF1">
    <property type="entry name" value="D-RIBITOL-5-PHOSPHATE CYTIDYLYLTRANSFERASE"/>
    <property type="match status" value="1"/>
</dbReference>
<dbReference type="CDD" id="cd02516">
    <property type="entry name" value="CDP-ME_synthetase"/>
    <property type="match status" value="1"/>
</dbReference>
<keyword evidence="1" id="KW-0808">Transferase</keyword>
<dbReference type="InterPro" id="IPR029044">
    <property type="entry name" value="Nucleotide-diphossugar_trans"/>
</dbReference>
<dbReference type="RefSeq" id="WP_021642883.1">
    <property type="nucleotide sequence ID" value="NZ_KE992969.1"/>
</dbReference>
<dbReference type="PROSITE" id="PS01295">
    <property type="entry name" value="ISPD"/>
    <property type="match status" value="1"/>
</dbReference>
<dbReference type="NCBIfam" id="NF001183">
    <property type="entry name" value="PRK00155.1-3"/>
    <property type="match status" value="1"/>
</dbReference>
<accession>A0ABC9TY97</accession>
<dbReference type="AlphaFoldDB" id="A0ABC9TY97"/>
<dbReference type="Proteomes" id="UP000016491">
    <property type="component" value="Unassembled WGS sequence"/>
</dbReference>
<sequence>MNFALIFAGGTGTRMHTRTKPKQFLELNGKPIIIHTIEHFEVHQKIDGIVVVCVAEWINYLSDLLKRFHIKKVVNIIPGGKTGQESIFLGLQYIEKNISHNTEKDLVLVHDGVRPLIDEELISLNIECAEINGNAITISPVVETIIKVDSNEEIVETIDRENCRNAKAPQTFHLNELLGLHEIARNKGENFIDCATMMAFYGHRLFTVPCGAENIKITTPSDFYIFRAICQAKENSQIWGL</sequence>
<dbReference type="FunFam" id="3.90.550.10:FF:000003">
    <property type="entry name" value="2-C-methyl-D-erythritol 4-phosphate cytidylyltransferase"/>
    <property type="match status" value="1"/>
</dbReference>
<evidence type="ECO:0000256" key="1">
    <source>
        <dbReference type="ARBA" id="ARBA00022679"/>
    </source>
</evidence>